<dbReference type="Gene3D" id="3.40.30.10">
    <property type="entry name" value="Glutaredoxin"/>
    <property type="match status" value="1"/>
</dbReference>
<feature type="signal peptide" evidence="1">
    <location>
        <begin position="1"/>
        <end position="17"/>
    </location>
</feature>
<dbReference type="InterPro" id="IPR036249">
    <property type="entry name" value="Thioredoxin-like_sf"/>
</dbReference>
<proteinExistence type="predicted"/>
<feature type="non-terminal residue" evidence="2">
    <location>
        <position position="145"/>
    </location>
</feature>
<organism evidence="2 3">
    <name type="scientific">Bacteroides ovatus</name>
    <dbReference type="NCBI Taxonomy" id="28116"/>
    <lineage>
        <taxon>Bacteria</taxon>
        <taxon>Pseudomonadati</taxon>
        <taxon>Bacteroidota</taxon>
        <taxon>Bacteroidia</taxon>
        <taxon>Bacteroidales</taxon>
        <taxon>Bacteroidaceae</taxon>
        <taxon>Bacteroides</taxon>
    </lineage>
</organism>
<gene>
    <name evidence="2" type="ORF">SAMN05192582_105921</name>
</gene>
<dbReference type="AlphaFoldDB" id="A0A1G8M1E1"/>
<evidence type="ECO:0000313" key="3">
    <source>
        <dbReference type="Proteomes" id="UP000181870"/>
    </source>
</evidence>
<accession>A0A1G8M1E1</accession>
<evidence type="ECO:0000313" key="2">
    <source>
        <dbReference type="EMBL" id="SDI61769.1"/>
    </source>
</evidence>
<sequence>MKNILFLFMLLPFVCHAQKVTQINKNEICIEGDTILYFDAEGFSITEQAHSDSLKTHKYIISIIGTDEKPEIHLVYKYPKLETLMGKTLPLCTFSDINSKPVKIDEKDITVISFWDKHCGICIRELTVLDIIAEDYSNVHFVALT</sequence>
<feature type="chain" id="PRO_5010373994" description="Redoxin domain-containing protein" evidence="1">
    <location>
        <begin position="18"/>
        <end position="145"/>
    </location>
</feature>
<dbReference type="RefSeq" id="WP_371126735.1">
    <property type="nucleotide sequence ID" value="NZ_FNDO01000059.1"/>
</dbReference>
<name>A0A1G8M1E1_BACOV</name>
<reference evidence="2 3" key="1">
    <citation type="submission" date="2016-10" db="EMBL/GenBank/DDBJ databases">
        <authorList>
            <person name="de Groot N.N."/>
        </authorList>
    </citation>
    <scope>NUCLEOTIDE SEQUENCE [LARGE SCALE GENOMIC DNA]</scope>
    <source>
        <strain evidence="2 3">NLAE-zl-C57</strain>
    </source>
</reference>
<evidence type="ECO:0000256" key="1">
    <source>
        <dbReference type="SAM" id="SignalP"/>
    </source>
</evidence>
<dbReference type="EMBL" id="FNDO01000059">
    <property type="protein sequence ID" value="SDI61769.1"/>
    <property type="molecule type" value="Genomic_DNA"/>
</dbReference>
<keyword evidence="1" id="KW-0732">Signal</keyword>
<dbReference type="SUPFAM" id="SSF52833">
    <property type="entry name" value="Thioredoxin-like"/>
    <property type="match status" value="1"/>
</dbReference>
<protein>
    <recommendedName>
        <fullName evidence="4">Redoxin domain-containing protein</fullName>
    </recommendedName>
</protein>
<evidence type="ECO:0008006" key="4">
    <source>
        <dbReference type="Google" id="ProtNLM"/>
    </source>
</evidence>
<dbReference type="Proteomes" id="UP000181870">
    <property type="component" value="Unassembled WGS sequence"/>
</dbReference>